<organism evidence="2 3">
    <name type="scientific">Nitrosomonas ureae</name>
    <dbReference type="NCBI Taxonomy" id="44577"/>
    <lineage>
        <taxon>Bacteria</taxon>
        <taxon>Pseudomonadati</taxon>
        <taxon>Pseudomonadota</taxon>
        <taxon>Betaproteobacteria</taxon>
        <taxon>Nitrosomonadales</taxon>
        <taxon>Nitrosomonadaceae</taxon>
        <taxon>Nitrosomonas</taxon>
    </lineage>
</organism>
<accession>A0A1H2E0C0</accession>
<feature type="domain" description="Integrase catalytic" evidence="1">
    <location>
        <begin position="110"/>
        <end position="194"/>
    </location>
</feature>
<evidence type="ECO:0000313" key="3">
    <source>
        <dbReference type="Proteomes" id="UP000182882"/>
    </source>
</evidence>
<dbReference type="InterPro" id="IPR050900">
    <property type="entry name" value="Transposase_IS3/IS150/IS904"/>
</dbReference>
<proteinExistence type="predicted"/>
<dbReference type="GO" id="GO:0015074">
    <property type="term" value="P:DNA integration"/>
    <property type="evidence" value="ECO:0007669"/>
    <property type="project" value="InterPro"/>
</dbReference>
<dbReference type="SUPFAM" id="SSF53098">
    <property type="entry name" value="Ribonuclease H-like"/>
    <property type="match status" value="1"/>
</dbReference>
<dbReference type="Pfam" id="PF00665">
    <property type="entry name" value="rve"/>
    <property type="match status" value="1"/>
</dbReference>
<dbReference type="Proteomes" id="UP000182882">
    <property type="component" value="Unassembled WGS sequence"/>
</dbReference>
<dbReference type="AlphaFoldDB" id="A0A1H2E0C0"/>
<dbReference type="InterPro" id="IPR012337">
    <property type="entry name" value="RNaseH-like_sf"/>
</dbReference>
<evidence type="ECO:0000259" key="1">
    <source>
        <dbReference type="PROSITE" id="PS50994"/>
    </source>
</evidence>
<dbReference type="GO" id="GO:0003676">
    <property type="term" value="F:nucleic acid binding"/>
    <property type="evidence" value="ECO:0007669"/>
    <property type="project" value="InterPro"/>
</dbReference>
<evidence type="ECO:0000313" key="2">
    <source>
        <dbReference type="EMBL" id="SDT88600.1"/>
    </source>
</evidence>
<gene>
    <name evidence="2" type="ORF">SAMN05216406_1085</name>
</gene>
<dbReference type="Gene3D" id="3.30.420.10">
    <property type="entry name" value="Ribonuclease H-like superfamily/Ribonuclease H"/>
    <property type="match status" value="1"/>
</dbReference>
<keyword evidence="3" id="KW-1185">Reference proteome</keyword>
<dbReference type="PROSITE" id="PS50994">
    <property type="entry name" value="INTEGRASE"/>
    <property type="match status" value="1"/>
</dbReference>
<dbReference type="EMBL" id="FNLN01000008">
    <property type="protein sequence ID" value="SDT88600.1"/>
    <property type="molecule type" value="Genomic_DNA"/>
</dbReference>
<dbReference type="PANTHER" id="PTHR46889">
    <property type="entry name" value="TRANSPOSASE INSF FOR INSERTION SEQUENCE IS3B-RELATED"/>
    <property type="match status" value="1"/>
</dbReference>
<dbReference type="InterPro" id="IPR036397">
    <property type="entry name" value="RNaseH_sf"/>
</dbReference>
<reference evidence="3" key="1">
    <citation type="submission" date="2016-10" db="EMBL/GenBank/DDBJ databases">
        <authorList>
            <person name="Varghese N."/>
            <person name="Submissions S."/>
        </authorList>
    </citation>
    <scope>NUCLEOTIDE SEQUENCE [LARGE SCALE GENOMIC DNA]</scope>
    <source>
        <strain evidence="3">Nm10</strain>
    </source>
</reference>
<dbReference type="PANTHER" id="PTHR46889:SF4">
    <property type="entry name" value="TRANSPOSASE INSO FOR INSERTION SEQUENCE ELEMENT IS911B-RELATED"/>
    <property type="match status" value="1"/>
</dbReference>
<name>A0A1H2E0C0_9PROT</name>
<protein>
    <submittedName>
        <fullName evidence="2">Integrase core domain-containing protein</fullName>
    </submittedName>
</protein>
<sequence length="194" mass="22380">MGVSRSAYYDYVRRTDNYSEKQCHEEILETVRGIAKSSNHSYGSRRSAKVQKRKSAKALNALGYSVGRWKARSLMREAGVQFKHRKKYKVTTNSNDKQSVFENKLNRQFDVKAPNQVYVGDITYIWTREGWLCLPVVIDLFSRKVVGWSMNSRMKARLVCDALRMAIWQHQPQAGLIVQSDRGSHMPVKNTDDS</sequence>
<dbReference type="InterPro" id="IPR048020">
    <property type="entry name" value="Transpos_IS3"/>
</dbReference>
<dbReference type="InterPro" id="IPR001584">
    <property type="entry name" value="Integrase_cat-core"/>
</dbReference>
<dbReference type="NCBIfam" id="NF033516">
    <property type="entry name" value="transpos_IS3"/>
    <property type="match status" value="1"/>
</dbReference>